<feature type="transmembrane region" description="Helical" evidence="1">
    <location>
        <begin position="764"/>
        <end position="785"/>
    </location>
</feature>
<evidence type="ECO:0000313" key="2">
    <source>
        <dbReference type="EMBL" id="KAA8548465.1"/>
    </source>
</evidence>
<dbReference type="EMBL" id="CM018031">
    <property type="protein sequence ID" value="KAA8548465.1"/>
    <property type="molecule type" value="Genomic_DNA"/>
</dbReference>
<reference evidence="2 3" key="1">
    <citation type="submission" date="2019-09" db="EMBL/GenBank/DDBJ databases">
        <title>A chromosome-level genome assembly of the Chinese tupelo Nyssa sinensis.</title>
        <authorList>
            <person name="Yang X."/>
            <person name="Kang M."/>
            <person name="Yang Y."/>
            <person name="Xiong H."/>
            <person name="Wang M."/>
            <person name="Zhang Z."/>
            <person name="Wang Z."/>
            <person name="Wu H."/>
            <person name="Ma T."/>
            <person name="Liu J."/>
            <person name="Xi Z."/>
        </authorList>
    </citation>
    <scope>NUCLEOTIDE SEQUENCE [LARGE SCALE GENOMIC DNA]</scope>
    <source>
        <strain evidence="2">J267</strain>
        <tissue evidence="2">Leaf</tissue>
    </source>
</reference>
<keyword evidence="1" id="KW-1133">Transmembrane helix</keyword>
<dbReference type="PANTHER" id="PTHR31170">
    <property type="entry name" value="BNAC04G53230D PROTEIN"/>
    <property type="match status" value="1"/>
</dbReference>
<dbReference type="AlphaFoldDB" id="A0A5J5BZF1"/>
<dbReference type="OrthoDB" id="672127at2759"/>
<evidence type="ECO:0000313" key="3">
    <source>
        <dbReference type="Proteomes" id="UP000325577"/>
    </source>
</evidence>
<gene>
    <name evidence="2" type="ORF">F0562_000149</name>
</gene>
<accession>A0A5J5BZF1</accession>
<proteinExistence type="predicted"/>
<dbReference type="PANTHER" id="PTHR31170:SF17">
    <property type="match status" value="1"/>
</dbReference>
<keyword evidence="3" id="KW-1185">Reference proteome</keyword>
<protein>
    <submittedName>
        <fullName evidence="2">Uncharacterized protein</fullName>
    </submittedName>
</protein>
<sequence length="788" mass="92033">MNGYCNYDDEANYIKSFENEINSIPDNPPKACIFKVHDLLRELLQPKGKLSLKECFTAVGGLEVKAREFYANSINLKRNDFVKMMILDGCFIIELFRKWMTPDLREKVKCDPIFKMSWMRFSIRRDLMLLENQLPFSLLVELHTLTKDCQDDKIIQMALNFLHPIMPAKFYFKNDRIEAGTNHLLHLMHECFCYPFEPNVRNTAGNDGKTTLEFIKSVTELEMAGIKFKKSEENSELFNIKFENGVMIIPSFKIVDHTECVFRNLIAYEQYCGNIGNKQWRPVTDYTRFMDCLINSAKDVEKLRCYGIIDNWLGDDEVISTMFNKLSDNIFIDSSKYCYVQVFNEVKKHCAISESMEGASNHRPQDDKVDIFIASIDREINSIPPNQSEAYIFKVNDLLRQKNSKSYAPAILAIGPYNYHLGKNKLKAMQEHKLRYLQLLLQRTDEFSVDRYITAMRNMEEKARRCYGSPVNLERDDFVKMMLLDGCFIIELFRKYHSINLRDKDDPIFKMLWIQSTIQRDLILFENQLPFFILFELFKMTKDFNCDDDTIIDMAQNFISPLMPGPFVFKDPSTISHVDHLLGLMHDCWCPSFAEIVPHGNDGNAGKELEFIKSVVELEEAGIEFKKPKEDSSLFSIKFEKGIMEIPLLTIEDGTEHVFRNLIAYEQYHVESHPTFATDYMTFFDCLINSAKDVEKLRQYGIIDNWLGDDKAISTMFNKLGDNIFVNSDNYSYLEVFNNVNKHCQRRRNIWLANLRRNYFNTPWAIIFFLAGVVLLLLTILQTIFSIT</sequence>
<keyword evidence="1" id="KW-0812">Transmembrane</keyword>
<dbReference type="Proteomes" id="UP000325577">
    <property type="component" value="Linkage Group LG0"/>
</dbReference>
<keyword evidence="1" id="KW-0472">Membrane</keyword>
<organism evidence="2 3">
    <name type="scientific">Nyssa sinensis</name>
    <dbReference type="NCBI Taxonomy" id="561372"/>
    <lineage>
        <taxon>Eukaryota</taxon>
        <taxon>Viridiplantae</taxon>
        <taxon>Streptophyta</taxon>
        <taxon>Embryophyta</taxon>
        <taxon>Tracheophyta</taxon>
        <taxon>Spermatophyta</taxon>
        <taxon>Magnoliopsida</taxon>
        <taxon>eudicotyledons</taxon>
        <taxon>Gunneridae</taxon>
        <taxon>Pentapetalae</taxon>
        <taxon>asterids</taxon>
        <taxon>Cornales</taxon>
        <taxon>Nyssaceae</taxon>
        <taxon>Nyssa</taxon>
    </lineage>
</organism>
<dbReference type="Pfam" id="PF03140">
    <property type="entry name" value="DUF247"/>
    <property type="match status" value="2"/>
</dbReference>
<name>A0A5J5BZF1_9ASTE</name>
<evidence type="ECO:0000256" key="1">
    <source>
        <dbReference type="SAM" id="Phobius"/>
    </source>
</evidence>
<dbReference type="InterPro" id="IPR004158">
    <property type="entry name" value="DUF247_pln"/>
</dbReference>